<gene>
    <name evidence="4" type="ORF">ASPCAL03141</name>
</gene>
<name>A0A0U5CNY8_ASPCI</name>
<reference evidence="5" key="1">
    <citation type="journal article" date="2016" name="Genome Announc.">
        <title>Draft genome sequences of fungus Aspergillus calidoustus.</title>
        <authorList>
            <person name="Horn F."/>
            <person name="Linde J."/>
            <person name="Mattern D.J."/>
            <person name="Walther G."/>
            <person name="Guthke R."/>
            <person name="Scherlach K."/>
            <person name="Martin K."/>
            <person name="Brakhage A.A."/>
            <person name="Petzke L."/>
            <person name="Valiante V."/>
        </authorList>
    </citation>
    <scope>NUCLEOTIDE SEQUENCE [LARGE SCALE GENOMIC DNA]</scope>
    <source>
        <strain evidence="5">SF006504</strain>
    </source>
</reference>
<dbReference type="PANTHER" id="PTHR30575:SF8">
    <property type="entry name" value="PEPTIDASE M20 DOMAIN-CONTAINING PROTEIN 2"/>
    <property type="match status" value="1"/>
</dbReference>
<proteinExistence type="inferred from homology"/>
<evidence type="ECO:0000256" key="2">
    <source>
        <dbReference type="PIRNR" id="PIRNR037226"/>
    </source>
</evidence>
<keyword evidence="4" id="KW-0378">Hydrolase</keyword>
<organism evidence="4 5">
    <name type="scientific">Aspergillus calidoustus</name>
    <dbReference type="NCBI Taxonomy" id="454130"/>
    <lineage>
        <taxon>Eukaryota</taxon>
        <taxon>Fungi</taxon>
        <taxon>Dikarya</taxon>
        <taxon>Ascomycota</taxon>
        <taxon>Pezizomycotina</taxon>
        <taxon>Eurotiomycetes</taxon>
        <taxon>Eurotiomycetidae</taxon>
        <taxon>Eurotiales</taxon>
        <taxon>Aspergillaceae</taxon>
        <taxon>Aspergillus</taxon>
        <taxon>Aspergillus subgen. Nidulantes</taxon>
    </lineage>
</organism>
<dbReference type="InterPro" id="IPR017439">
    <property type="entry name" value="Amidohydrolase"/>
</dbReference>
<accession>A0A0U5CNY8</accession>
<feature type="domain" description="Peptidase M20 dimerisation" evidence="3">
    <location>
        <begin position="187"/>
        <end position="280"/>
    </location>
</feature>
<dbReference type="GO" id="GO:0004180">
    <property type="term" value="F:carboxypeptidase activity"/>
    <property type="evidence" value="ECO:0007669"/>
    <property type="project" value="UniProtKB-KW"/>
</dbReference>
<dbReference type="Proteomes" id="UP000054771">
    <property type="component" value="Unassembled WGS sequence"/>
</dbReference>
<dbReference type="STRING" id="454130.A0A0U5CNY8"/>
<dbReference type="FunFam" id="3.30.70.360:FF:000004">
    <property type="entry name" value="Peptidase M20 domain-containing protein 2"/>
    <property type="match status" value="1"/>
</dbReference>
<dbReference type="InterPro" id="IPR052030">
    <property type="entry name" value="Peptidase_M20/M20A_hydrolases"/>
</dbReference>
<dbReference type="NCBIfam" id="TIGR01891">
    <property type="entry name" value="amidohydrolases"/>
    <property type="match status" value="1"/>
</dbReference>
<protein>
    <recommendedName>
        <fullName evidence="2">Peptidase M20 domain-containing protein 2</fullName>
    </recommendedName>
</protein>
<dbReference type="CDD" id="cd05672">
    <property type="entry name" value="M20_ACY1L2-like"/>
    <property type="match status" value="1"/>
</dbReference>
<evidence type="ECO:0000259" key="3">
    <source>
        <dbReference type="Pfam" id="PF07687"/>
    </source>
</evidence>
<dbReference type="OMA" id="LMVHPDE"/>
<comment type="similarity">
    <text evidence="1 2">Belongs to the peptidase M20A family.</text>
</comment>
<keyword evidence="4" id="KW-0645">Protease</keyword>
<dbReference type="InterPro" id="IPR011650">
    <property type="entry name" value="Peptidase_M20_dimer"/>
</dbReference>
<dbReference type="InterPro" id="IPR002933">
    <property type="entry name" value="Peptidase_M20"/>
</dbReference>
<keyword evidence="5" id="KW-1185">Reference proteome</keyword>
<dbReference type="InterPro" id="IPR036264">
    <property type="entry name" value="Bact_exopeptidase_dim_dom"/>
</dbReference>
<keyword evidence="4" id="KW-0121">Carboxypeptidase</keyword>
<dbReference type="Pfam" id="PF07687">
    <property type="entry name" value="M20_dimer"/>
    <property type="match status" value="1"/>
</dbReference>
<evidence type="ECO:0000313" key="5">
    <source>
        <dbReference type="Proteomes" id="UP000054771"/>
    </source>
</evidence>
<dbReference type="GO" id="GO:0016805">
    <property type="term" value="F:dipeptidase activity"/>
    <property type="evidence" value="ECO:0007669"/>
    <property type="project" value="InterPro"/>
</dbReference>
<evidence type="ECO:0000256" key="1">
    <source>
        <dbReference type="ARBA" id="ARBA00006247"/>
    </source>
</evidence>
<sequence>MAITAHTTPTIEEVKASADAAVKSLQNELRELNREIWSNPETAYEEHRAHDTICTFLEKRGFAVTRHAYGLATSFEALSGSGGPLINFNAEYDALPDIGHACGHNLITTSSVTAFLTLSALLKEYGIPGRTQLLGTPAEENGGGKAKLIDKGAYQGVDVSLMAHAGPKEIFPGVSGVAGLRMNARKELHVKYSGKSAHAGGNPWDGVNALDALVTSYNNVSVLRQQMQPDERAHCAFLDTPKVANVIPDTTRAYWQVRSPTLKGLNSLMGRVRKCVEAGAVATGCEVEIVENELYTDIKINSTLCERYAAHMGSYGRGVLAQHEKVLTGSSDIGNVSYVVPTLHTMFGLPDADGIFPHHASFAAAAGTDSSHEEAVVVGKSLALIGWEMVNDQATLEQARSNFREAIKE</sequence>
<dbReference type="SUPFAM" id="SSF53187">
    <property type="entry name" value="Zn-dependent exopeptidases"/>
    <property type="match status" value="1"/>
</dbReference>
<dbReference type="PIRSF" id="PIRSF037226">
    <property type="entry name" value="Amidohydrolase_ACY1L2_prd"/>
    <property type="match status" value="1"/>
</dbReference>
<dbReference type="Pfam" id="PF01546">
    <property type="entry name" value="Peptidase_M20"/>
    <property type="match status" value="1"/>
</dbReference>
<dbReference type="EMBL" id="CDMC01000002">
    <property type="protein sequence ID" value="CEN60706.1"/>
    <property type="molecule type" value="Genomic_DNA"/>
</dbReference>
<dbReference type="Gene3D" id="3.30.70.360">
    <property type="match status" value="1"/>
</dbReference>
<dbReference type="AlphaFoldDB" id="A0A0U5CNY8"/>
<dbReference type="PANTHER" id="PTHR30575">
    <property type="entry name" value="PEPTIDASE M20"/>
    <property type="match status" value="1"/>
</dbReference>
<dbReference type="InterPro" id="IPR017144">
    <property type="entry name" value="Xaa-Arg_dipeptidase"/>
</dbReference>
<dbReference type="OrthoDB" id="6119954at2759"/>
<dbReference type="Gene3D" id="3.40.630.10">
    <property type="entry name" value="Zn peptidases"/>
    <property type="match status" value="1"/>
</dbReference>
<dbReference type="SUPFAM" id="SSF55031">
    <property type="entry name" value="Bacterial exopeptidase dimerisation domain"/>
    <property type="match status" value="1"/>
</dbReference>
<evidence type="ECO:0000313" key="4">
    <source>
        <dbReference type="EMBL" id="CEN60706.1"/>
    </source>
</evidence>